<dbReference type="Pfam" id="PF03028">
    <property type="entry name" value="Dynein_heavy"/>
    <property type="match status" value="1"/>
</dbReference>
<feature type="domain" description="Dynein heavy chain AAA module D4" evidence="17">
    <location>
        <begin position="1312"/>
        <end position="1573"/>
    </location>
</feature>
<dbReference type="Gene3D" id="3.10.490.20">
    <property type="match status" value="1"/>
</dbReference>
<dbReference type="OMA" id="RIFVCFD"/>
<dbReference type="Pfam" id="PF18199">
    <property type="entry name" value="Dynein_C"/>
    <property type="match status" value="1"/>
</dbReference>
<evidence type="ECO:0000259" key="21">
    <source>
        <dbReference type="Pfam" id="PF18199"/>
    </source>
</evidence>
<feature type="domain" description="Dynein heavy chain coiled coil stalk" evidence="16">
    <location>
        <begin position="1586"/>
        <end position="1947"/>
    </location>
</feature>
<dbReference type="InterPro" id="IPR042228">
    <property type="entry name" value="Dynein_linker_3"/>
</dbReference>
<dbReference type="GeneID" id="14906272"/>
<evidence type="ECO:0000256" key="12">
    <source>
        <dbReference type="SAM" id="Coils"/>
    </source>
</evidence>
<dbReference type="FunFam" id="3.40.50.300:FF:002141">
    <property type="entry name" value="Dynein heavy chain"/>
    <property type="match status" value="1"/>
</dbReference>
<protein>
    <submittedName>
        <fullName evidence="23">Uncharacterized protein</fullName>
    </submittedName>
</protein>
<dbReference type="Gene3D" id="1.10.472.130">
    <property type="match status" value="1"/>
</dbReference>
<dbReference type="FunFam" id="1.20.58.1120:FF:000001">
    <property type="entry name" value="dynein heavy chain 2, axonemal"/>
    <property type="match status" value="1"/>
</dbReference>
<dbReference type="FunFam" id="1.10.8.1220:FF:000001">
    <property type="entry name" value="Dynein axonemal heavy chain 5"/>
    <property type="match status" value="1"/>
</dbReference>
<dbReference type="Proteomes" id="UP000008983">
    <property type="component" value="Unassembled WGS sequence"/>
</dbReference>
<dbReference type="InterPro" id="IPR041658">
    <property type="entry name" value="AAA_lid_11"/>
</dbReference>
<evidence type="ECO:0000259" key="14">
    <source>
        <dbReference type="Pfam" id="PF08393"/>
    </source>
</evidence>
<dbReference type="InterPro" id="IPR042219">
    <property type="entry name" value="AAA_lid_11_sf"/>
</dbReference>
<dbReference type="Pfam" id="PF12781">
    <property type="entry name" value="AAA_9"/>
    <property type="match status" value="1"/>
</dbReference>
<feature type="coiled-coil region" evidence="12">
    <location>
        <begin position="1571"/>
        <end position="1689"/>
    </location>
</feature>
<evidence type="ECO:0000259" key="16">
    <source>
        <dbReference type="Pfam" id="PF12777"/>
    </source>
</evidence>
<comment type="subcellular location">
    <subcellularLocation>
        <location evidence="1">Cytoplasm</location>
        <location evidence="1">Cytoskeleton</location>
        <location evidence="1">Cilium axoneme</location>
    </subcellularLocation>
</comment>
<name>G0QX99_ICHMU</name>
<dbReference type="Gene3D" id="1.20.1270.280">
    <property type="match status" value="1"/>
</dbReference>
<dbReference type="Gene3D" id="1.20.920.30">
    <property type="match status" value="1"/>
</dbReference>
<keyword evidence="8" id="KW-0969">Cilium</keyword>
<dbReference type="Gene3D" id="3.40.50.300">
    <property type="entry name" value="P-loop containing nucleotide triphosphate hydrolases"/>
    <property type="match status" value="5"/>
</dbReference>
<evidence type="ECO:0000256" key="11">
    <source>
        <dbReference type="ARBA" id="ARBA00023273"/>
    </source>
</evidence>
<feature type="domain" description="Dynein heavy chain hydrolytic ATP-binding dynein motor region" evidence="15">
    <location>
        <begin position="305"/>
        <end position="650"/>
    </location>
</feature>
<dbReference type="STRING" id="857967.G0QX99"/>
<keyword evidence="4" id="KW-0547">Nucleotide-binding</keyword>
<dbReference type="GO" id="GO:0005930">
    <property type="term" value="C:axoneme"/>
    <property type="evidence" value="ECO:0007669"/>
    <property type="project" value="UniProtKB-SubCell"/>
</dbReference>
<dbReference type="Gene3D" id="1.20.920.20">
    <property type="match status" value="1"/>
</dbReference>
<dbReference type="Pfam" id="PF12775">
    <property type="entry name" value="AAA_7"/>
    <property type="match status" value="1"/>
</dbReference>
<dbReference type="RefSeq" id="XP_004031393.1">
    <property type="nucleotide sequence ID" value="XM_004031345.1"/>
</dbReference>
<keyword evidence="11" id="KW-0966">Cell projection</keyword>
<dbReference type="InterPro" id="IPR004273">
    <property type="entry name" value="Dynein_heavy_D6_P-loop"/>
</dbReference>
<dbReference type="Pfam" id="PF08393">
    <property type="entry name" value="DHC_N2"/>
    <property type="match status" value="1"/>
</dbReference>
<evidence type="ECO:0000259" key="19">
    <source>
        <dbReference type="Pfam" id="PF17852"/>
    </source>
</evidence>
<keyword evidence="7 12" id="KW-0175">Coiled coil</keyword>
<dbReference type="Gene3D" id="1.20.58.1120">
    <property type="match status" value="1"/>
</dbReference>
<dbReference type="Pfam" id="PF17852">
    <property type="entry name" value="Dynein_AAA_lid"/>
    <property type="match status" value="1"/>
</dbReference>
<dbReference type="InterPro" id="IPR035706">
    <property type="entry name" value="AAA_9"/>
</dbReference>
<evidence type="ECO:0000256" key="4">
    <source>
        <dbReference type="ARBA" id="ARBA00022741"/>
    </source>
</evidence>
<dbReference type="FunFam" id="3.40.50.300:FF:001145">
    <property type="entry name" value="Putative dynein heavy chain"/>
    <property type="match status" value="1"/>
</dbReference>
<dbReference type="InterPro" id="IPR013602">
    <property type="entry name" value="Dynein_heavy_linker"/>
</dbReference>
<feature type="domain" description="Dynein heavy chain AAA 5 extension" evidence="19">
    <location>
        <begin position="815"/>
        <end position="943"/>
    </location>
</feature>
<dbReference type="InterPro" id="IPR024743">
    <property type="entry name" value="Dynein_HC_stalk"/>
</dbReference>
<evidence type="ECO:0000259" key="18">
    <source>
        <dbReference type="Pfam" id="PF12781"/>
    </source>
</evidence>
<dbReference type="eggNOG" id="KOG3595">
    <property type="taxonomic scope" value="Eukaryota"/>
</dbReference>
<dbReference type="FunFam" id="1.20.1270.280:FF:000001">
    <property type="entry name" value="dynein heavy chain 7, axonemal"/>
    <property type="match status" value="1"/>
</dbReference>
<dbReference type="InParanoid" id="G0QX99"/>
<dbReference type="Pfam" id="PF18198">
    <property type="entry name" value="AAA_lid_11"/>
    <property type="match status" value="1"/>
</dbReference>
<keyword evidence="2" id="KW-0963">Cytoplasm</keyword>
<organism evidence="23 24">
    <name type="scientific">Ichthyophthirius multifiliis</name>
    <name type="common">White spot disease agent</name>
    <name type="synonym">Ich</name>
    <dbReference type="NCBI Taxonomy" id="5932"/>
    <lineage>
        <taxon>Eukaryota</taxon>
        <taxon>Sar</taxon>
        <taxon>Alveolata</taxon>
        <taxon>Ciliophora</taxon>
        <taxon>Intramacronucleata</taxon>
        <taxon>Oligohymenophorea</taxon>
        <taxon>Hymenostomatida</taxon>
        <taxon>Ophryoglenina</taxon>
        <taxon>Ichthyophthirius</taxon>
    </lineage>
</organism>
<accession>G0QX99</accession>
<feature type="domain" description="Dynein heavy chain linker" evidence="14">
    <location>
        <begin position="1"/>
        <end position="172"/>
    </location>
</feature>
<dbReference type="FunFam" id="1.20.920.20:FF:000001">
    <property type="entry name" value="dynein heavy chain 2, axonemal"/>
    <property type="match status" value="1"/>
</dbReference>
<evidence type="ECO:0000259" key="22">
    <source>
        <dbReference type="Pfam" id="PF22597"/>
    </source>
</evidence>
<reference evidence="23 24" key="1">
    <citation type="submission" date="2011-07" db="EMBL/GenBank/DDBJ databases">
        <authorList>
            <person name="Coyne R."/>
            <person name="Brami D."/>
            <person name="Johnson J."/>
            <person name="Hostetler J."/>
            <person name="Hannick L."/>
            <person name="Clark T."/>
            <person name="Cassidy-Hanley D."/>
            <person name="Inman J."/>
        </authorList>
    </citation>
    <scope>NUCLEOTIDE SEQUENCE [LARGE SCALE GENOMIC DNA]</scope>
    <source>
        <strain evidence="23 24">G5</strain>
    </source>
</reference>
<dbReference type="Pfam" id="PF12777">
    <property type="entry name" value="MT"/>
    <property type="match status" value="1"/>
</dbReference>
<evidence type="ECO:0000256" key="2">
    <source>
        <dbReference type="ARBA" id="ARBA00022490"/>
    </source>
</evidence>
<dbReference type="Gene3D" id="3.20.180.20">
    <property type="entry name" value="Dynein heavy chain, N-terminal domain 2"/>
    <property type="match status" value="1"/>
</dbReference>
<keyword evidence="9" id="KW-0505">Motor protein</keyword>
<dbReference type="FunFam" id="1.10.8.720:FF:000001">
    <property type="entry name" value="dynein heavy chain 7, axonemal"/>
    <property type="match status" value="1"/>
</dbReference>
<feature type="domain" description="Dynein heavy chain AAA lid" evidence="20">
    <location>
        <begin position="2589"/>
        <end position="2727"/>
    </location>
</feature>
<keyword evidence="10" id="KW-0206">Cytoskeleton</keyword>
<gene>
    <name evidence="23" type="ORF">IMG5_139920</name>
</gene>
<dbReference type="Gene3D" id="6.10.140.1060">
    <property type="match status" value="1"/>
</dbReference>
<dbReference type="GO" id="GO:0051959">
    <property type="term" value="F:dynein light intermediate chain binding"/>
    <property type="evidence" value="ECO:0007669"/>
    <property type="project" value="InterPro"/>
</dbReference>
<evidence type="ECO:0000256" key="9">
    <source>
        <dbReference type="ARBA" id="ARBA00023175"/>
    </source>
</evidence>
<dbReference type="GO" id="GO:0030286">
    <property type="term" value="C:dynein complex"/>
    <property type="evidence" value="ECO:0007669"/>
    <property type="project" value="UniProtKB-KW"/>
</dbReference>
<keyword evidence="24" id="KW-1185">Reference proteome</keyword>
<feature type="coiled-coil region" evidence="12">
    <location>
        <begin position="49"/>
        <end position="83"/>
    </location>
</feature>
<dbReference type="InterPro" id="IPR027417">
    <property type="entry name" value="P-loop_NTPase"/>
</dbReference>
<dbReference type="Gene3D" id="1.10.8.710">
    <property type="match status" value="1"/>
</dbReference>
<dbReference type="SUPFAM" id="SSF52540">
    <property type="entry name" value="P-loop containing nucleoside triphosphate hydrolases"/>
    <property type="match status" value="4"/>
</dbReference>
<dbReference type="Pfam" id="PF22597">
    <property type="entry name" value="DYN_lid"/>
    <property type="match status" value="1"/>
</dbReference>
<evidence type="ECO:0000313" key="24">
    <source>
        <dbReference type="Proteomes" id="UP000008983"/>
    </source>
</evidence>
<evidence type="ECO:0000256" key="8">
    <source>
        <dbReference type="ARBA" id="ARBA00023069"/>
    </source>
</evidence>
<dbReference type="InterPro" id="IPR035699">
    <property type="entry name" value="AAA_6"/>
</dbReference>
<evidence type="ECO:0000256" key="10">
    <source>
        <dbReference type="ARBA" id="ARBA00023212"/>
    </source>
</evidence>
<evidence type="ECO:0000256" key="7">
    <source>
        <dbReference type="ARBA" id="ARBA00023054"/>
    </source>
</evidence>
<dbReference type="InterPro" id="IPR042222">
    <property type="entry name" value="Dynein_2_N"/>
</dbReference>
<dbReference type="EMBL" id="GL984047">
    <property type="protein sequence ID" value="EGR30157.1"/>
    <property type="molecule type" value="Genomic_DNA"/>
</dbReference>
<feature type="coiled-coil region" evidence="12">
    <location>
        <begin position="1824"/>
        <end position="1910"/>
    </location>
</feature>
<sequence length="3041" mass="351110">MYLQPIFDSQDIAKQLPAETKKFRTIDSTWKTIVTQAKATGNVLKVCTEEGLYDKLKESNKNLEMIQKELNNYLEKKREKFARFYFLSNDELLEILSQTKEPTAVQPHLKKVFENIHQIEFDDQKKIHAMYSAENERVPFEKIVDPNKKNVEEWMSEVENMMRKSVKKALNESVSDYMNKTRPKWCISHPGQCVLNGSQVHWTSEVEEAILNEGQEDKIGIQGYWSKLQEQLNDLVELVCTKLTKMQQVTINALIVIDVHAKDVVWRLKQENVNNIAAFEWISQLRYYIENEDLRVKCVQTDFPYGYEYLGNTLRLVITPLTDKCYMTLMGALKLNLGGAPAGPAGTGKTESTKDLAKALAKQCVVFNCSDSMDYIMVGKFFKGLACAGAWCCFDEFNRINIEVLSVIAQQLLQLFGAKDKGIQQIEFEGSNIKILPTFCVFITMNPQFVYLLKIIYIYIYIYRGYAGRTELPDNLKALFRSVAMMVPDYAMIGEIMLYSFGFKQGRDLARKMVVTFKLSSEQLSSEDHYDYGMRAVRSVINAAGLLKSSQPNMEEDKLLLRALRDVNVPKFLKDDIPLFENIINDLFPGIERPKYEYGNLLSQISEVCKEPDIVLQPTQPFVDKILQLYDTIQVRHGLMLVGPTGGGKTSNYKVLQRSLSVLHDKGFYKVHTHIMNPKSITMGQLYGQFNEQTHEWTDGILAYIIRETVKDTSEEKHWILFDGPVDAVWIESMNTVLDDNKKLCLNSGQILTLTPQMTMMFEVEDLAVASPATVSRCGMVYMEPISLGLQPLVDSWIQRLPANIAKRNKIIDRLQFLFRELLEVSIHFLRKQCKEIIQTGDNNITQSLQRILSCYFQEYAEGEFKRVSNEELDVLQNNIDELYVFAQIWSILATCDYESREKFSLFYRDLINMKLPQLNFPPESLVYDYYFNKDQKTFQNWQTMYKDFEISLKLQYHEIMIPTNDSTRNIYLKKLLISQGFHVMCPGPTGTGKSQNCYSLLTGQMPEEYQYIALTFSAQTSANQTQDTIDNKTDKRRKGIYGPPIGKKCIIFVDDINMPKKEIYGAQPPIELLRQFLDHEGWYDRKELFFKKFQDIILLTAMGPPGGGRTNITARFSRHFNILGYPELNRDIISKLFQILVTHFFKRFSTSVTNIIGQLIEAVINVYYKVKTELLPTPSKSHYTFNLRDITKVFQGMCSVSQKTCNDSKNVIKLWYHENMRVFHDRLTTEYDREYLKGILSDYFEQFSYKKADIIDVERIIFADFMQGREMDPRQYSSIDDLSIFLNKMDYFQEEYNSDNTFIVNGPRTSMKLVMFLDACEHIARIARIIRQPQGNALLFGIGGSGRQSLSRMATFLSNYKLFQIEVIKNYNMRSWRDDIKKALMMAGVENKYLTFLFVDTQIVFEQMLEDINNVINSGDVTGLYQEKDMEEILTACKTDCQKKGLQPNKMNIFTQYLIRVKKNIHIVMAMSPIGEAFTDRLRKFPSLVSCSTIDWFTEWPEEALLGVGNGQLVDFEDELKIVGQTQTLVKIFKDCHKSVEKISIRYLKELKRHNYVTPTSFLELLNLYKSILDQKNKQLTEQINRLKNGLDKLAQANKEVEEMKVTLTKMRPELKIALEEAEKMNASLAIEQNEADLKQKIVAKEEIIAKKQEKEALDLAEQATSAVEQANISLQATLVKVSELKKEHLVEVKSLGSPPEAVKVVLAAVVILLQDIIVKDLGQEIIMTAVKDQIGKKEENYFLTAKAYLLNDPTQLQNYLQKYKRENINPKYIEKLERVCADHPKYNEKDAYGASKACGYLFNWAKAMHDFYKVFTSTKPLREKLEETKKIVEEKTQELKEKKEALEEINKKILSLQRLFDEKVRQKENLMNQIKDCEVKLDRAQKLTDSLKDEKTRWSQEIKVLSEKGKNYPGDAAIAAAMLSYAGAFVASFRQELEHKWTDYLVDANILHTQGISMRNFLGDEVQIQTWNICGLPKDGTSIENGILIEKSRRRPLMIDPQNQANKFIKNLGRDTKGDILVQKVNDSQLMRTIEQALQFGKWVLVENVGKDIDPSLEPVLQQQLIKQGNEYLIQFGEKRLNYNPEFRFFMTTNLRNPHYSPETSVKVTIINFAITQFGLEEQMLAKIVEKENPNLENRKNEIVRKNAQDKKDLVLTEDQILGSLSSNKGGIQEILQDESLINQLQHSKKFAAEINQRVLDSKKTELEIDKAREGYRPVAYRASILFFCILELATIDPMYQYSLQWFINLFEMGVENAIPSEDLEQRLKNLNDYFTYSLYENICRSLFEKHKLIFSFLLTQRILASQNKINMEEWQYLLTGPQGQIQVKQNPTNWISENSWADIYKQLYGMNALQNFQGIEEQFISNPDLYKPLYDSTTPHLMTIPQPWEDQLNQFEKIIFLKFLRSDKVIPAIQNWIKAELGEKFIIVPIFDLSKCYADSTVVTPLIFVLSPGSDPVTDFQKFAEENNMTRKVKIISLGQGQGPKAEKLILESSQAGGWILLQNCHLATSWMPELERLCEDFNETLHKDFRLWLTSAPSSSFPSSVLQNGVKMTIEPPTGLRANLLRSYKNLSDPELNDCKKPNEFKQLLFGFCLFHAIIQDRRKFGAIGWNIPYEFTNEDLNVCKKQLKLLIDEYKDIPYKVLNFLGAEINYGGRVTDDKDIRLIKSILSVYCSKDVLREGYKFSESGIYISVPPGKQEDYIKYIESLPLNPAPEAFGLNDNAEITNSQNETRLLLESLLSLQPRESVGEGGKTREEKIEEIATYIQQNTPQCWDIESISAKYPTDYNESMNTVLVQELIRYNRLLAIMLQSLGQVKKALKGLIVMSEDLELVANSLHDNQVPSKWSEKGHLSLKGLMSWIEDLNQRVKFLNDWIYNGPPKVFWIAGFFFPQAFVTGTLQNYARKHIIAIDKLQFEFKAIDEINYQDVQEKPIDGCYIYGIFLEGARWDYKKHIINLPKPKELYSDLPLFHLSPVENKTLQQKGIYQCPLYKVVSRQGTLSTTGHSTNFVMFMELPTNKSEDFWIRAGVASFLSLRY</sequence>
<evidence type="ECO:0000259" key="17">
    <source>
        <dbReference type="Pfam" id="PF12780"/>
    </source>
</evidence>
<dbReference type="InterPro" id="IPR043157">
    <property type="entry name" value="Dynein_AAA1S"/>
</dbReference>
<dbReference type="InterPro" id="IPR026983">
    <property type="entry name" value="DHC"/>
</dbReference>
<dbReference type="OrthoDB" id="537704at2759"/>
<feature type="domain" description="Dynein heavy chain C-terminal" evidence="21">
    <location>
        <begin position="2733"/>
        <end position="3036"/>
    </location>
</feature>
<keyword evidence="5" id="KW-0067">ATP-binding</keyword>
<dbReference type="InterPro" id="IPR043160">
    <property type="entry name" value="Dynein_C_barrel"/>
</dbReference>
<dbReference type="FunFam" id="3.10.490.20:FF:000009">
    <property type="entry name" value="Dynein heavy chain 4"/>
    <property type="match status" value="1"/>
</dbReference>
<dbReference type="InterPro" id="IPR024317">
    <property type="entry name" value="Dynein_heavy_chain_D4_dom"/>
</dbReference>
<evidence type="ECO:0000259" key="13">
    <source>
        <dbReference type="Pfam" id="PF03028"/>
    </source>
</evidence>
<evidence type="ECO:0000256" key="1">
    <source>
        <dbReference type="ARBA" id="ARBA00004430"/>
    </source>
</evidence>
<feature type="domain" description="Dynein 2 heavy chain 1 cytoplasmic ATPase lid" evidence="22">
    <location>
        <begin position="1148"/>
        <end position="1233"/>
    </location>
</feature>
<evidence type="ECO:0000256" key="3">
    <source>
        <dbReference type="ARBA" id="ARBA00022701"/>
    </source>
</evidence>
<feature type="domain" description="Dynein heavy chain region D6 P-loop" evidence="13">
    <location>
        <begin position="2446"/>
        <end position="2557"/>
    </location>
</feature>
<evidence type="ECO:0000259" key="20">
    <source>
        <dbReference type="Pfam" id="PF18198"/>
    </source>
</evidence>
<dbReference type="FunFam" id="3.20.180.20:FF:000003">
    <property type="entry name" value="Dynein heavy chain 12, axonemal"/>
    <property type="match status" value="1"/>
</dbReference>
<evidence type="ECO:0000256" key="6">
    <source>
        <dbReference type="ARBA" id="ARBA00023017"/>
    </source>
</evidence>
<dbReference type="Gene3D" id="1.10.8.720">
    <property type="entry name" value="Region D6 of dynein motor"/>
    <property type="match status" value="1"/>
</dbReference>
<dbReference type="PANTHER" id="PTHR22878:SF68">
    <property type="entry name" value="DYNEIN HEAVY CHAIN 6, AXONEMAL-LIKE"/>
    <property type="match status" value="1"/>
</dbReference>
<dbReference type="GO" id="GO:0003341">
    <property type="term" value="P:cilium movement"/>
    <property type="evidence" value="ECO:0007669"/>
    <property type="project" value="UniProtKB-ARBA"/>
</dbReference>
<keyword evidence="6" id="KW-0243">Dynein</keyword>
<dbReference type="GO" id="GO:0005874">
    <property type="term" value="C:microtubule"/>
    <property type="evidence" value="ECO:0007669"/>
    <property type="project" value="UniProtKB-KW"/>
</dbReference>
<dbReference type="InterPro" id="IPR054354">
    <property type="entry name" value="DYNC2H1-like_lid"/>
</dbReference>
<evidence type="ECO:0000256" key="5">
    <source>
        <dbReference type="ARBA" id="ARBA00022840"/>
    </source>
</evidence>
<feature type="domain" description="Dynein heavy chain ATP-binding dynein motor region" evidence="18">
    <location>
        <begin position="1971"/>
        <end position="2197"/>
    </location>
</feature>
<dbReference type="FunFam" id="1.20.920.30:FF:000002">
    <property type="entry name" value="Dynein axonemal heavy chain 3"/>
    <property type="match status" value="1"/>
</dbReference>
<keyword evidence="3" id="KW-0493">Microtubule</keyword>
<dbReference type="Gene3D" id="1.10.8.1220">
    <property type="match status" value="1"/>
</dbReference>
<dbReference type="FunFam" id="3.40.50.300:FF:000362">
    <property type="entry name" value="Dynein, axonemal, heavy chain 6"/>
    <property type="match status" value="1"/>
</dbReference>
<dbReference type="Gene3D" id="1.20.140.100">
    <property type="entry name" value="Dynein heavy chain, N-terminal domain 2"/>
    <property type="match status" value="1"/>
</dbReference>
<dbReference type="PANTHER" id="PTHR22878">
    <property type="entry name" value="DYNEIN HEAVY CHAIN 6, AXONEMAL-LIKE-RELATED"/>
    <property type="match status" value="1"/>
</dbReference>
<dbReference type="GO" id="GO:0008569">
    <property type="term" value="F:minus-end-directed microtubule motor activity"/>
    <property type="evidence" value="ECO:0007669"/>
    <property type="project" value="InterPro"/>
</dbReference>
<dbReference type="Pfam" id="PF12780">
    <property type="entry name" value="AAA_8"/>
    <property type="match status" value="1"/>
</dbReference>
<evidence type="ECO:0000259" key="15">
    <source>
        <dbReference type="Pfam" id="PF12774"/>
    </source>
</evidence>
<dbReference type="FunFam" id="3.40.50.300:FF:000044">
    <property type="entry name" value="Dynein heavy chain 5, axonemal"/>
    <property type="match status" value="1"/>
</dbReference>
<proteinExistence type="predicted"/>
<dbReference type="Pfam" id="PF12774">
    <property type="entry name" value="AAA_6"/>
    <property type="match status" value="1"/>
</dbReference>
<dbReference type="FunFam" id="1.10.8.710:FF:000004">
    <property type="entry name" value="Dynein axonemal heavy chain 6"/>
    <property type="match status" value="1"/>
</dbReference>
<dbReference type="InterPro" id="IPR041466">
    <property type="entry name" value="Dynein_AAA5_ext"/>
</dbReference>
<dbReference type="InterPro" id="IPR041228">
    <property type="entry name" value="Dynein_C"/>
</dbReference>
<evidence type="ECO:0000313" key="23">
    <source>
        <dbReference type="EMBL" id="EGR30157.1"/>
    </source>
</evidence>
<dbReference type="GO" id="GO:0005524">
    <property type="term" value="F:ATP binding"/>
    <property type="evidence" value="ECO:0007669"/>
    <property type="project" value="UniProtKB-KW"/>
</dbReference>
<dbReference type="GO" id="GO:0045505">
    <property type="term" value="F:dynein intermediate chain binding"/>
    <property type="evidence" value="ECO:0007669"/>
    <property type="project" value="InterPro"/>
</dbReference>
<dbReference type="FunFam" id="3.40.50.300:FF:000353">
    <property type="entry name" value="Dynein axonemal heavy chain 1"/>
    <property type="match status" value="1"/>
</dbReference>